<dbReference type="InterPro" id="IPR016024">
    <property type="entry name" value="ARM-type_fold"/>
</dbReference>
<dbReference type="EMBL" id="JALJOS010000033">
    <property type="protein sequence ID" value="KAK9822311.1"/>
    <property type="molecule type" value="Genomic_DNA"/>
</dbReference>
<keyword evidence="8" id="KW-1185">Reference proteome</keyword>
<feature type="compositionally biased region" description="Basic and acidic residues" evidence="6">
    <location>
        <begin position="1206"/>
        <end position="1215"/>
    </location>
</feature>
<dbReference type="PANTHER" id="PTHR12663">
    <property type="entry name" value="ANDROGEN INDUCED INHIBITOR OF PROLIFERATION AS3 / PDS5-RELATED"/>
    <property type="match status" value="1"/>
</dbReference>
<feature type="compositionally biased region" description="Basic and acidic residues" evidence="6">
    <location>
        <begin position="1553"/>
        <end position="1566"/>
    </location>
</feature>
<feature type="compositionally biased region" description="Basic and acidic residues" evidence="6">
    <location>
        <begin position="1711"/>
        <end position="1720"/>
    </location>
</feature>
<dbReference type="GO" id="GO:0005634">
    <property type="term" value="C:nucleus"/>
    <property type="evidence" value="ECO:0007669"/>
    <property type="project" value="UniProtKB-SubCell"/>
</dbReference>
<feature type="compositionally biased region" description="Basic and acidic residues" evidence="6">
    <location>
        <begin position="1746"/>
        <end position="1756"/>
    </location>
</feature>
<keyword evidence="3" id="KW-0498">Mitosis</keyword>
<gene>
    <name evidence="7" type="ORF">WJX74_006163</name>
</gene>
<feature type="compositionally biased region" description="Polar residues" evidence="6">
    <location>
        <begin position="1617"/>
        <end position="1642"/>
    </location>
</feature>
<dbReference type="GO" id="GO:0006281">
    <property type="term" value="P:DNA repair"/>
    <property type="evidence" value="ECO:0007669"/>
    <property type="project" value="TreeGrafter"/>
</dbReference>
<feature type="region of interest" description="Disordered" evidence="6">
    <location>
        <begin position="1162"/>
        <end position="1826"/>
    </location>
</feature>
<reference evidence="7 8" key="1">
    <citation type="journal article" date="2024" name="Nat. Commun.">
        <title>Phylogenomics reveals the evolutionary origins of lichenization in chlorophyte algae.</title>
        <authorList>
            <person name="Puginier C."/>
            <person name="Libourel C."/>
            <person name="Otte J."/>
            <person name="Skaloud P."/>
            <person name="Haon M."/>
            <person name="Grisel S."/>
            <person name="Petersen M."/>
            <person name="Berrin J.G."/>
            <person name="Delaux P.M."/>
            <person name="Dal Grande F."/>
            <person name="Keller J."/>
        </authorList>
    </citation>
    <scope>NUCLEOTIDE SEQUENCE [LARGE SCALE GENOMIC DNA]</scope>
    <source>
        <strain evidence="7 8">SAG 2145</strain>
    </source>
</reference>
<dbReference type="SUPFAM" id="SSF48371">
    <property type="entry name" value="ARM repeat"/>
    <property type="match status" value="1"/>
</dbReference>
<evidence type="ECO:0000256" key="4">
    <source>
        <dbReference type="ARBA" id="ARBA00023242"/>
    </source>
</evidence>
<feature type="compositionally biased region" description="Low complexity" evidence="6">
    <location>
        <begin position="1567"/>
        <end position="1584"/>
    </location>
</feature>
<dbReference type="InterPro" id="IPR011989">
    <property type="entry name" value="ARM-like"/>
</dbReference>
<dbReference type="GO" id="GO:0007064">
    <property type="term" value="P:mitotic sister chromatid cohesion"/>
    <property type="evidence" value="ECO:0007669"/>
    <property type="project" value="InterPro"/>
</dbReference>
<proteinExistence type="predicted"/>
<comment type="subcellular location">
    <subcellularLocation>
        <location evidence="1">Nucleus</location>
    </subcellularLocation>
</comment>
<evidence type="ECO:0000313" key="7">
    <source>
        <dbReference type="EMBL" id="KAK9822311.1"/>
    </source>
</evidence>
<accession>A0AAW1QLD2</accession>
<dbReference type="Gene3D" id="1.25.10.10">
    <property type="entry name" value="Leucine-rich Repeat Variant"/>
    <property type="match status" value="1"/>
</dbReference>
<organism evidence="7 8">
    <name type="scientific">Apatococcus lobatus</name>
    <dbReference type="NCBI Taxonomy" id="904363"/>
    <lineage>
        <taxon>Eukaryota</taxon>
        <taxon>Viridiplantae</taxon>
        <taxon>Chlorophyta</taxon>
        <taxon>core chlorophytes</taxon>
        <taxon>Trebouxiophyceae</taxon>
        <taxon>Chlorellales</taxon>
        <taxon>Chlorellaceae</taxon>
        <taxon>Apatococcus</taxon>
    </lineage>
</organism>
<evidence type="ECO:0000256" key="6">
    <source>
        <dbReference type="SAM" id="MobiDB-lite"/>
    </source>
</evidence>
<dbReference type="Pfam" id="PF20168">
    <property type="entry name" value="PDS5"/>
    <property type="match status" value="1"/>
</dbReference>
<evidence type="ECO:0000256" key="5">
    <source>
        <dbReference type="ARBA" id="ARBA00023306"/>
    </source>
</evidence>
<sequence length="1826" mass="195078">MTAYDFEETDQLEELRALGRKVQKAEKAKDPLVKLLKAAGKALEATSQTKAPQQAALALAKGLVASHILQHKDKDVRVLLAFCFSQLFRLYAPETPFPEETLPDVFSVFLAVVKRISDPHAAGFQACFQVMEVISKVKCYLLLMDMEEPDLLLKFFREIIGVVNADNEKTVSETCLEVLTGIFEESEDLVQPLLDMVLEGLLPPCRDENPAQYRLSQAVLRKAEPQVQPTLQMMLSSLISGEPSESVHRGHYHHLIFEVYQVCPQTLLPVLPRLAEELHADDAKQRSAATSLVGSLFSLQGSDLTSSYADLFDALLKRLEDREAYVRLKAIDVCKQLLSHCECQAACAKAVSAVELRIQDFSDRVRASAAVALCEAAAAAPLMVPLKTLEAAAGRMRDKQPSVRKEAISAFAGLFRASSSQIQAERTPEQLEMLLWIPGCIAQACVASPELPGWAQETFLKAGLMSPKMPPEDAARLWGLIYSHASSKDKLALMRLLKVQAAMRAELRGFVKCREAVGEHIEAGMDRACLRLAGAGFADPSKAKESLHKLAGMRDNHIFKSLAAALDPGSSREAASKAAKDALSRVGTKGAIGDMARSLCAWAMPTLLLPEHLKGLCSLATSDSEDSSFMRGVEELLADAAAASPLLFVGLHGSCTQLLQENELTGARVLSYVGSQLRSHMQPADLAVFTKNVPPILRRLCSDGSAAAAKASSRALAHVTSPAEISNVLAGLCQQLMDDLPARLSERPASLMPALQALSMTGRICPAALAPHASALEAFVMGPLLLADLDAPLLAARKTPVKADHRTGKTWGHFSEGIRLKAFAIKALARGLCGDLATGKPPQSVLDVVDALVAQLTPLLDIDADMSHLQPQGAVDEGHMRLAASCALLRLARAHDSRISVETYFTLALTMQDQYMEVRQTFSSKVQRTMLTLYTQPATHHKAAKYVAMLSLAGMDPAEANQQAALTCLHQFVTFRRKAAKAAAAKASQQAAGGSYLHEHPEWILPFAIQVLAHHPEFPQQQDLDAGAAEALDPFLKMLQFTLEPLLLPLPGPSDASGTSLQLVSKLLRTLARTEDATVYPATACIHLLCALGQQMAPAILAKNSRNRPAAADDSKLPGVVPLPAVFFRPLKKKPSGAAEEELLQLPADFQVEINELFTTVPGPVKTPVRKQASEARTGPSPGASPDDGEAPMTGQRKRKAAARPAEGKPKADAGKKHKPQPPSSGSIPSCQMSENNKGDEVEDVLDENPEQPQADSRNPLRAAKTSKADQSDVKAKGRRKAASKVDKENATPEIARRAAPPPDAAKPGRSSKAAKADAPLPQERPSRKSSRSRGPNPPQYTPASSSSSPSASASDVGDDAPQSPPTNKLAHEPAINRPRKAAKFEAASSPAAGCHLRQPSGDADGYGSDNKLSEQLPDACENGGGSHHQQLQASASSDEEPCHQEQPLKGPATREKQSAVDAIFGAQLRADRPCKPDLGASDGACPAPEHRQKMGTRSAKLPSAQKADEHDPAVDSDPYSGVEAVDDDDINQAGVIQREGGARSAAITSRQGSERQAVRSGKAEPQHQQQRQKLQLPAAAAQHSPKASPRKANAKNNGHVVRQGQGRPPKAGRSKANASQSREALQPSASNEESPLTQRPRQSPRKRPEGAPIEHLRSSTPDDSADAPSARLQQRDAPPEEAEYEDKPKPGSKHVRRGPAKAGALPEPHAPADKAEHGAKLQPGSNQTRKGPSKVASRSAATADASDKQDKREPGSKYTRKGSVVTSQPAANAGASGEMHEASPDAGRTAKATKKQSAPKGKAGNKSKPAVAGEAPATRKRKAGT</sequence>
<feature type="compositionally biased region" description="Acidic residues" evidence="6">
    <location>
        <begin position="1241"/>
        <end position="1250"/>
    </location>
</feature>
<dbReference type="Proteomes" id="UP001438707">
    <property type="component" value="Unassembled WGS sequence"/>
</dbReference>
<dbReference type="GO" id="GO:0000785">
    <property type="term" value="C:chromatin"/>
    <property type="evidence" value="ECO:0007669"/>
    <property type="project" value="TreeGrafter"/>
</dbReference>
<feature type="compositionally biased region" description="Low complexity" evidence="6">
    <location>
        <begin position="1428"/>
        <end position="1437"/>
    </location>
</feature>
<dbReference type="InterPro" id="IPR039776">
    <property type="entry name" value="Pds5"/>
</dbReference>
<keyword evidence="4" id="KW-0539">Nucleus</keyword>
<protein>
    <submittedName>
        <fullName evidence="7">Uncharacterized protein</fullName>
    </submittedName>
</protein>
<name>A0AAW1QLD2_9CHLO</name>
<keyword evidence="2" id="KW-0132">Cell division</keyword>
<feature type="compositionally biased region" description="Low complexity" evidence="6">
    <location>
        <begin position="1343"/>
        <end position="1355"/>
    </location>
</feature>
<dbReference type="PANTHER" id="PTHR12663:SF0">
    <property type="entry name" value="PRECOCIOUS DISSOCIATION OF SISTERS 5, ISOFORM A"/>
    <property type="match status" value="1"/>
</dbReference>
<evidence type="ECO:0000256" key="3">
    <source>
        <dbReference type="ARBA" id="ARBA00022776"/>
    </source>
</evidence>
<feature type="compositionally biased region" description="Basic and acidic residues" evidence="6">
    <location>
        <begin position="1647"/>
        <end position="1658"/>
    </location>
</feature>
<evidence type="ECO:0000313" key="8">
    <source>
        <dbReference type="Proteomes" id="UP001438707"/>
    </source>
</evidence>
<dbReference type="GO" id="GO:0051301">
    <property type="term" value="P:cell division"/>
    <property type="evidence" value="ECO:0007669"/>
    <property type="project" value="UniProtKB-KW"/>
</dbReference>
<dbReference type="GO" id="GO:0035825">
    <property type="term" value="P:homologous recombination"/>
    <property type="evidence" value="ECO:0007669"/>
    <property type="project" value="UniProtKB-ARBA"/>
</dbReference>
<evidence type="ECO:0000256" key="2">
    <source>
        <dbReference type="ARBA" id="ARBA00022618"/>
    </source>
</evidence>
<feature type="compositionally biased region" description="Basic residues" evidence="6">
    <location>
        <begin position="1691"/>
        <end position="1700"/>
    </location>
</feature>
<feature type="compositionally biased region" description="Polar residues" evidence="6">
    <location>
        <begin position="1224"/>
        <end position="1236"/>
    </location>
</feature>
<comment type="caution">
    <text evidence="7">The sequence shown here is derived from an EMBL/GenBank/DDBJ whole genome shotgun (WGS) entry which is preliminary data.</text>
</comment>
<feature type="compositionally biased region" description="Basic and acidic residues" evidence="6">
    <location>
        <begin position="1267"/>
        <end position="1276"/>
    </location>
</feature>
<feature type="compositionally biased region" description="Low complexity" evidence="6">
    <location>
        <begin position="1659"/>
        <end position="1671"/>
    </location>
</feature>
<keyword evidence="5" id="KW-0131">Cell cycle</keyword>
<feature type="compositionally biased region" description="Basic and acidic residues" evidence="6">
    <location>
        <begin position="1284"/>
        <end position="1297"/>
    </location>
</feature>
<evidence type="ECO:0000256" key="1">
    <source>
        <dbReference type="ARBA" id="ARBA00004123"/>
    </source>
</evidence>